<gene>
    <name evidence="1" type="ORF">OH718_01190</name>
</gene>
<evidence type="ECO:0000313" key="1">
    <source>
        <dbReference type="EMBL" id="MCV4375199.1"/>
    </source>
</evidence>
<protein>
    <submittedName>
        <fullName evidence="1">Uncharacterized protein</fullName>
    </submittedName>
</protein>
<name>A0ABT3BQQ7_9PSED</name>
<dbReference type="Proteomes" id="UP001207294">
    <property type="component" value="Unassembled WGS sequence"/>
</dbReference>
<organism evidence="1 2">
    <name type="scientific">Pseudomonas capsici</name>
    <dbReference type="NCBI Taxonomy" id="2810614"/>
    <lineage>
        <taxon>Bacteria</taxon>
        <taxon>Pseudomonadati</taxon>
        <taxon>Pseudomonadota</taxon>
        <taxon>Gammaproteobacteria</taxon>
        <taxon>Pseudomonadales</taxon>
        <taxon>Pseudomonadaceae</taxon>
        <taxon>Pseudomonas</taxon>
    </lineage>
</organism>
<reference evidence="1 2" key="1">
    <citation type="submission" date="2022-10" db="EMBL/GenBank/DDBJ databases">
        <title>Characterization of Pseudomonas capsici strains from pepper and tomato in Georgia.</title>
        <authorList>
            <person name="Zhao M."/>
            <person name="Dutta B."/>
        </authorList>
    </citation>
    <scope>NUCLEOTIDE SEQUENCE [LARGE SCALE GENOMIC DNA]</scope>
    <source>
        <strain evidence="1 2">Pc20-5</strain>
    </source>
</reference>
<dbReference type="RefSeq" id="WP_200977903.1">
    <property type="nucleotide sequence ID" value="NZ_JAOXMG010000023.1"/>
</dbReference>
<accession>A0ABT3BQQ7</accession>
<comment type="caution">
    <text evidence="1">The sequence shown here is derived from an EMBL/GenBank/DDBJ whole genome shotgun (WGS) entry which is preliminary data.</text>
</comment>
<evidence type="ECO:0000313" key="2">
    <source>
        <dbReference type="Proteomes" id="UP001207294"/>
    </source>
</evidence>
<sequence>MEKHQILSLTTAIFDGSAQGWQAGYVIEGEKMRITKYTKASSRQKS</sequence>
<proteinExistence type="predicted"/>
<keyword evidence="2" id="KW-1185">Reference proteome</keyword>
<dbReference type="EMBL" id="JAOXML010000001">
    <property type="protein sequence ID" value="MCV4375199.1"/>
    <property type="molecule type" value="Genomic_DNA"/>
</dbReference>